<evidence type="ECO:0008006" key="3">
    <source>
        <dbReference type="Google" id="ProtNLM"/>
    </source>
</evidence>
<protein>
    <recommendedName>
        <fullName evidence="3">Secreted protein</fullName>
    </recommendedName>
</protein>
<dbReference type="EMBL" id="BAABHW010000008">
    <property type="protein sequence ID" value="GAA5081917.1"/>
    <property type="molecule type" value="Genomic_DNA"/>
</dbReference>
<organism evidence="1 2">
    <name type="scientific">[Roseibacterium] beibuensis</name>
    <dbReference type="NCBI Taxonomy" id="1193142"/>
    <lineage>
        <taxon>Bacteria</taxon>
        <taxon>Pseudomonadati</taxon>
        <taxon>Pseudomonadota</taxon>
        <taxon>Alphaproteobacteria</taxon>
        <taxon>Rhodobacterales</taxon>
        <taxon>Roseobacteraceae</taxon>
        <taxon>Roseicyclus</taxon>
    </lineage>
</organism>
<dbReference type="Proteomes" id="UP001499910">
    <property type="component" value="Unassembled WGS sequence"/>
</dbReference>
<reference evidence="2" key="1">
    <citation type="journal article" date="2019" name="Int. J. Syst. Evol. Microbiol.">
        <title>The Global Catalogue of Microorganisms (GCM) 10K type strain sequencing project: providing services to taxonomists for standard genome sequencing and annotation.</title>
        <authorList>
            <consortium name="The Broad Institute Genomics Platform"/>
            <consortium name="The Broad Institute Genome Sequencing Center for Infectious Disease"/>
            <person name="Wu L."/>
            <person name="Ma J."/>
        </authorList>
    </citation>
    <scope>NUCLEOTIDE SEQUENCE [LARGE SCALE GENOMIC DNA]</scope>
    <source>
        <strain evidence="2">JCM 18015</strain>
    </source>
</reference>
<proteinExistence type="predicted"/>
<accession>A0ABP9LS25</accession>
<comment type="caution">
    <text evidence="1">The sequence shown here is derived from an EMBL/GenBank/DDBJ whole genome shotgun (WGS) entry which is preliminary data.</text>
</comment>
<keyword evidence="2" id="KW-1185">Reference proteome</keyword>
<sequence length="63" mass="7277">MLSVSFRLALVAEMLFGIVLPGHHKEVDKFNGQTREPFLAGSHYLVSKFRQFKVAKRQFSQPR</sequence>
<gene>
    <name evidence="1" type="ORF">GCM10023209_37080</name>
</gene>
<evidence type="ECO:0000313" key="2">
    <source>
        <dbReference type="Proteomes" id="UP001499910"/>
    </source>
</evidence>
<evidence type="ECO:0000313" key="1">
    <source>
        <dbReference type="EMBL" id="GAA5081917.1"/>
    </source>
</evidence>
<name>A0ABP9LS25_9RHOB</name>